<sequence>MEMAVEEALAIFVEAVKRFLQQEELAYADNRETALSSVLFAQMFGRYPGWHVNAEWDKREQDGKWMDAAGRADGDLATKIRPDVVVHIVGKRNNLLVVEMKRSSNRSRKNFDRDIEKLVGLTKQDGDYGYAVGVHLIVDIVNGVVTGCNAYINGAIDEYWSGWLRERLP</sequence>
<evidence type="ECO:0008006" key="3">
    <source>
        <dbReference type="Google" id="ProtNLM"/>
    </source>
</evidence>
<keyword evidence="2" id="KW-1185">Reference proteome</keyword>
<gene>
    <name evidence="1" type="ORF">GGE40_005194</name>
</gene>
<accession>A0ABR6JEH5</accession>
<evidence type="ECO:0000313" key="2">
    <source>
        <dbReference type="Proteomes" id="UP000534590"/>
    </source>
</evidence>
<dbReference type="RefSeq" id="WP_183229599.1">
    <property type="nucleotide sequence ID" value="NZ_JACIGS010000009.1"/>
</dbReference>
<evidence type="ECO:0000313" key="1">
    <source>
        <dbReference type="EMBL" id="MBB4493342.1"/>
    </source>
</evidence>
<organism evidence="1 2">
    <name type="scientific">Agrobacterium radiobacter</name>
    <dbReference type="NCBI Taxonomy" id="362"/>
    <lineage>
        <taxon>Bacteria</taxon>
        <taxon>Pseudomonadati</taxon>
        <taxon>Pseudomonadota</taxon>
        <taxon>Alphaproteobacteria</taxon>
        <taxon>Hyphomicrobiales</taxon>
        <taxon>Rhizobiaceae</taxon>
        <taxon>Rhizobium/Agrobacterium group</taxon>
        <taxon>Agrobacterium</taxon>
        <taxon>Agrobacterium tumefaciens complex</taxon>
    </lineage>
</organism>
<reference evidence="1 2" key="1">
    <citation type="submission" date="2020-08" db="EMBL/GenBank/DDBJ databases">
        <title>Genomic Encyclopedia of Type Strains, Phase IV (KMG-V): Genome sequencing to study the core and pangenomes of soil and plant-associated prokaryotes.</title>
        <authorList>
            <person name="Whitman W."/>
        </authorList>
    </citation>
    <scope>NUCLEOTIDE SEQUENCE [LARGE SCALE GENOMIC DNA]</scope>
    <source>
        <strain evidence="1 2">SEMIA 461</strain>
    </source>
</reference>
<protein>
    <recommendedName>
        <fullName evidence="3">Type I restriction enzyme R protein N-terminal domain-containing protein</fullName>
    </recommendedName>
</protein>
<dbReference type="Proteomes" id="UP000534590">
    <property type="component" value="Unassembled WGS sequence"/>
</dbReference>
<proteinExistence type="predicted"/>
<comment type="caution">
    <text evidence="1">The sequence shown here is derived from an EMBL/GenBank/DDBJ whole genome shotgun (WGS) entry which is preliminary data.</text>
</comment>
<name>A0ABR6JEH5_AGRRD</name>
<dbReference type="EMBL" id="JACIHP010000009">
    <property type="protein sequence ID" value="MBB4493342.1"/>
    <property type="molecule type" value="Genomic_DNA"/>
</dbReference>